<dbReference type="SUPFAM" id="SSF54285">
    <property type="entry name" value="MoaD/ThiS"/>
    <property type="match status" value="1"/>
</dbReference>
<protein>
    <submittedName>
        <fullName evidence="1">Thiamine biosynthesis protein ThiS</fullName>
    </submittedName>
</protein>
<dbReference type="AlphaFoldDB" id="A0A2X4Z605"/>
<dbReference type="STRING" id="1348624.GCA_001591545_00794"/>
<dbReference type="InterPro" id="IPR010035">
    <property type="entry name" value="Thi_S"/>
</dbReference>
<dbReference type="Proteomes" id="UP000249134">
    <property type="component" value="Chromosome 1"/>
</dbReference>
<accession>A0A2X4Z605</accession>
<dbReference type="EMBL" id="LS483476">
    <property type="protein sequence ID" value="SQI56064.1"/>
    <property type="molecule type" value="Genomic_DNA"/>
</dbReference>
<reference evidence="1 2" key="1">
    <citation type="submission" date="2018-06" db="EMBL/GenBank/DDBJ databases">
        <authorList>
            <consortium name="Pathogen Informatics"/>
            <person name="Doyle S."/>
        </authorList>
    </citation>
    <scope>NUCLEOTIDE SEQUENCE [LARGE SCALE GENOMIC DNA]</scope>
    <source>
        <strain evidence="1 2">NCTC4824</strain>
    </source>
</reference>
<proteinExistence type="predicted"/>
<evidence type="ECO:0000313" key="2">
    <source>
        <dbReference type="Proteomes" id="UP000249134"/>
    </source>
</evidence>
<sequence length="67" mass="7667">MQIVLNGKMQEIPIEVTRVKELIHFLSLNKDLAIVEQNGRILGRSEWSEMEITDNDHFEIVQFVGGG</sequence>
<dbReference type="KEGG" id="blen:NCTC4824_01715"/>
<dbReference type="InterPro" id="IPR016155">
    <property type="entry name" value="Mopterin_synth/thiamin_S_b"/>
</dbReference>
<evidence type="ECO:0000313" key="1">
    <source>
        <dbReference type="EMBL" id="SQI56064.1"/>
    </source>
</evidence>
<dbReference type="RefSeq" id="WP_066137445.1">
    <property type="nucleotide sequence ID" value="NZ_CBCSGM010000001.1"/>
</dbReference>
<gene>
    <name evidence="1" type="primary">thiS</name>
    <name evidence="1" type="ORF">NCTC4824_01715</name>
</gene>
<dbReference type="CDD" id="cd00565">
    <property type="entry name" value="Ubl_ThiS"/>
    <property type="match status" value="1"/>
</dbReference>
<name>A0A2X4Z605_LEDLE</name>
<dbReference type="PANTHER" id="PTHR34472">
    <property type="entry name" value="SULFUR CARRIER PROTEIN THIS"/>
    <property type="match status" value="1"/>
</dbReference>
<dbReference type="Gene3D" id="3.10.20.30">
    <property type="match status" value="1"/>
</dbReference>
<dbReference type="NCBIfam" id="TIGR01683">
    <property type="entry name" value="thiS"/>
    <property type="match status" value="1"/>
</dbReference>
<dbReference type="InterPro" id="IPR003749">
    <property type="entry name" value="ThiS/MoaD-like"/>
</dbReference>
<keyword evidence="2" id="KW-1185">Reference proteome</keyword>
<dbReference type="PANTHER" id="PTHR34472:SF1">
    <property type="entry name" value="SULFUR CARRIER PROTEIN THIS"/>
    <property type="match status" value="1"/>
</dbReference>
<dbReference type="InterPro" id="IPR012675">
    <property type="entry name" value="Beta-grasp_dom_sf"/>
</dbReference>
<organism evidence="1 2">
    <name type="scientific">Lederbergia lenta</name>
    <name type="common">Bacillus lentus</name>
    <dbReference type="NCBI Taxonomy" id="1467"/>
    <lineage>
        <taxon>Bacteria</taxon>
        <taxon>Bacillati</taxon>
        <taxon>Bacillota</taxon>
        <taxon>Bacilli</taxon>
        <taxon>Bacillales</taxon>
        <taxon>Bacillaceae</taxon>
        <taxon>Lederbergia</taxon>
    </lineage>
</organism>
<dbReference type="Pfam" id="PF02597">
    <property type="entry name" value="ThiS"/>
    <property type="match status" value="1"/>
</dbReference>